<dbReference type="EC" id="3.1.22.4" evidence="1"/>
<protein>
    <submittedName>
        <fullName evidence="1">Crossover junction endodeoxyribonuclease RusA</fullName>
        <ecNumber evidence="1">3.1.22.4</ecNumber>
    </submittedName>
</protein>
<dbReference type="GO" id="GO:0006281">
    <property type="term" value="P:DNA repair"/>
    <property type="evidence" value="ECO:0007669"/>
    <property type="project" value="InterPro"/>
</dbReference>
<dbReference type="InterPro" id="IPR008822">
    <property type="entry name" value="Endonuclease_RusA-like"/>
</dbReference>
<organism evidence="1 2">
    <name type="scientific">Megasphaera lornae</name>
    <dbReference type="NCBI Taxonomy" id="1000568"/>
    <lineage>
        <taxon>Bacteria</taxon>
        <taxon>Bacillati</taxon>
        <taxon>Bacillota</taxon>
        <taxon>Negativicutes</taxon>
        <taxon>Veillonellales</taxon>
        <taxon>Veillonellaceae</taxon>
        <taxon>Megasphaera</taxon>
    </lineage>
</organism>
<sequence length="141" mass="16657">MDISVQNNTIRMTIYTKATAQGRPRFNGYTHRAYDDAKSREWKREIGYEMKQAYKHTPIKTPIALMVYIEIEPPQSWSNRKRERVIHTPITNRPDLDNYIKAIQDSMNGIIYLDDKQIYKLYAVKRYGKENKITLVVKGET</sequence>
<evidence type="ECO:0000313" key="2">
    <source>
        <dbReference type="Proteomes" id="UP000003242"/>
    </source>
</evidence>
<accession>D3LVH6</accession>
<proteinExistence type="predicted"/>
<comment type="caution">
    <text evidence="1">The sequence shown here is derived from an EMBL/GenBank/DDBJ whole genome shotgun (WGS) entry which is preliminary data.</text>
</comment>
<dbReference type="GO" id="GO:0006310">
    <property type="term" value="P:DNA recombination"/>
    <property type="evidence" value="ECO:0007669"/>
    <property type="project" value="InterPro"/>
</dbReference>
<dbReference type="Proteomes" id="UP000003242">
    <property type="component" value="Unassembled WGS sequence"/>
</dbReference>
<dbReference type="GO" id="GO:0000287">
    <property type="term" value="F:magnesium ion binding"/>
    <property type="evidence" value="ECO:0007669"/>
    <property type="project" value="InterPro"/>
</dbReference>
<keyword evidence="1" id="KW-0378">Hydrolase</keyword>
<dbReference type="Gene3D" id="3.30.1330.70">
    <property type="entry name" value="Holliday junction resolvase RusA"/>
    <property type="match status" value="1"/>
</dbReference>
<reference evidence="2" key="1">
    <citation type="submission" date="2009-12" db="EMBL/GenBank/DDBJ databases">
        <title>Sequence of Clostridiales genomosp. BVAB3 str. UPII9-5.</title>
        <authorList>
            <person name="Madupu R."/>
            <person name="Durkin A.S."/>
            <person name="Torralba M."/>
            <person name="Methe B."/>
            <person name="Sutton G.G."/>
            <person name="Strausberg R.L."/>
            <person name="Nelson K.E."/>
        </authorList>
    </citation>
    <scope>NUCLEOTIDE SEQUENCE [LARGE SCALE GENOMIC DNA]</scope>
    <source>
        <strain evidence="2">28L</strain>
    </source>
</reference>
<dbReference type="AlphaFoldDB" id="D3LVH6"/>
<dbReference type="eggNOG" id="COG4570">
    <property type="taxonomic scope" value="Bacteria"/>
</dbReference>
<dbReference type="EMBL" id="ADGP01000020">
    <property type="protein sequence ID" value="EFD93903.1"/>
    <property type="molecule type" value="Genomic_DNA"/>
</dbReference>
<dbReference type="SUPFAM" id="SSF103084">
    <property type="entry name" value="Holliday junction resolvase RusA"/>
    <property type="match status" value="1"/>
</dbReference>
<dbReference type="OrthoDB" id="5114842at2"/>
<dbReference type="STRING" id="699218.HMPREF0889_0300"/>
<dbReference type="Pfam" id="PF05866">
    <property type="entry name" value="RusA"/>
    <property type="match status" value="1"/>
</dbReference>
<gene>
    <name evidence="1" type="primary">rusA</name>
    <name evidence="1" type="ORF">HMPREF0889_0300</name>
</gene>
<dbReference type="InterPro" id="IPR036614">
    <property type="entry name" value="RusA-like_sf"/>
</dbReference>
<name>D3LVH6_9FIRM</name>
<evidence type="ECO:0000313" key="1">
    <source>
        <dbReference type="EMBL" id="EFD93903.1"/>
    </source>
</evidence>
<dbReference type="GO" id="GO:0016787">
    <property type="term" value="F:hydrolase activity"/>
    <property type="evidence" value="ECO:0007669"/>
    <property type="project" value="UniProtKB-KW"/>
</dbReference>